<dbReference type="Pfam" id="PF02021">
    <property type="entry name" value="UPF0102"/>
    <property type="match status" value="1"/>
</dbReference>
<organism evidence="3 4">
    <name type="scientific">Chitinophaga silvatica</name>
    <dbReference type="NCBI Taxonomy" id="2282649"/>
    <lineage>
        <taxon>Bacteria</taxon>
        <taxon>Pseudomonadati</taxon>
        <taxon>Bacteroidota</taxon>
        <taxon>Chitinophagia</taxon>
        <taxon>Chitinophagales</taxon>
        <taxon>Chitinophagaceae</taxon>
        <taxon>Chitinophaga</taxon>
    </lineage>
</organism>
<dbReference type="GO" id="GO:0003676">
    <property type="term" value="F:nucleic acid binding"/>
    <property type="evidence" value="ECO:0007669"/>
    <property type="project" value="InterPro"/>
</dbReference>
<dbReference type="AlphaFoldDB" id="A0A3E1Y3D5"/>
<sequence length="116" mass="13688">MPQHLTIGQLGENIAGEYVSRYCRILHKNWKYGRKEIDIIAENNGVIYFIEVKTRSSDQFGWPEESVNYQKQEHIQLAAEAYLFQNDLTPSTIRFDIISIILNKESYELMHFKDVF</sequence>
<dbReference type="OrthoDB" id="9802516at2"/>
<dbReference type="CDD" id="cd20736">
    <property type="entry name" value="PoNe_Nuclease"/>
    <property type="match status" value="1"/>
</dbReference>
<evidence type="ECO:0000313" key="3">
    <source>
        <dbReference type="EMBL" id="RFS19209.1"/>
    </source>
</evidence>
<keyword evidence="4" id="KW-1185">Reference proteome</keyword>
<evidence type="ECO:0000256" key="1">
    <source>
        <dbReference type="ARBA" id="ARBA00006738"/>
    </source>
</evidence>
<accession>A0A3E1Y3D5</accession>
<dbReference type="SUPFAM" id="SSF52980">
    <property type="entry name" value="Restriction endonuclease-like"/>
    <property type="match status" value="1"/>
</dbReference>
<dbReference type="PANTHER" id="PTHR34039:SF1">
    <property type="entry name" value="UPF0102 PROTEIN YRAN"/>
    <property type="match status" value="1"/>
</dbReference>
<dbReference type="Proteomes" id="UP000260644">
    <property type="component" value="Unassembled WGS sequence"/>
</dbReference>
<dbReference type="InterPro" id="IPR003509">
    <property type="entry name" value="UPF0102_YraN-like"/>
</dbReference>
<reference evidence="3 4" key="1">
    <citation type="submission" date="2018-07" db="EMBL/GenBank/DDBJ databases">
        <title>Chitinophaga K2CV101002-2 sp. nov., isolated from a monsoon evergreen broad-leaved forest soil.</title>
        <authorList>
            <person name="Lv Y."/>
        </authorList>
    </citation>
    <scope>NUCLEOTIDE SEQUENCE [LARGE SCALE GENOMIC DNA]</scope>
    <source>
        <strain evidence="3 4">GDMCC 1.1288</strain>
    </source>
</reference>
<name>A0A3E1Y3D5_9BACT</name>
<dbReference type="Gene3D" id="3.40.1350.10">
    <property type="match status" value="1"/>
</dbReference>
<dbReference type="PANTHER" id="PTHR34039">
    <property type="entry name" value="UPF0102 PROTEIN YRAN"/>
    <property type="match status" value="1"/>
</dbReference>
<dbReference type="InterPro" id="IPR011335">
    <property type="entry name" value="Restrct_endonuc-II-like"/>
</dbReference>
<dbReference type="InterPro" id="IPR011856">
    <property type="entry name" value="tRNA_endonuc-like_dom_sf"/>
</dbReference>
<comment type="caution">
    <text evidence="3">The sequence shown here is derived from an EMBL/GenBank/DDBJ whole genome shotgun (WGS) entry which is preliminary data.</text>
</comment>
<proteinExistence type="inferred from homology"/>
<dbReference type="HAMAP" id="MF_00048">
    <property type="entry name" value="UPF0102"/>
    <property type="match status" value="1"/>
</dbReference>
<comment type="similarity">
    <text evidence="1 2">Belongs to the UPF0102 family.</text>
</comment>
<evidence type="ECO:0000256" key="2">
    <source>
        <dbReference type="HAMAP-Rule" id="MF_00048"/>
    </source>
</evidence>
<protein>
    <recommendedName>
        <fullName evidence="2">UPF0102 protein DVR12_24895</fullName>
    </recommendedName>
</protein>
<evidence type="ECO:0000313" key="4">
    <source>
        <dbReference type="Proteomes" id="UP000260644"/>
    </source>
</evidence>
<gene>
    <name evidence="3" type="ORF">DVR12_24895</name>
</gene>
<dbReference type="EMBL" id="QPMM01000015">
    <property type="protein sequence ID" value="RFS19209.1"/>
    <property type="molecule type" value="Genomic_DNA"/>
</dbReference>